<dbReference type="EMBL" id="JAVLVU010000001">
    <property type="protein sequence ID" value="MDT3404591.1"/>
    <property type="molecule type" value="Genomic_DNA"/>
</dbReference>
<name>A0ABU3GYB4_9SPHI</name>
<organism evidence="2 3">
    <name type="scientific">Mucilaginibacter terrae</name>
    <dbReference type="NCBI Taxonomy" id="1955052"/>
    <lineage>
        <taxon>Bacteria</taxon>
        <taxon>Pseudomonadati</taxon>
        <taxon>Bacteroidota</taxon>
        <taxon>Sphingobacteriia</taxon>
        <taxon>Sphingobacteriales</taxon>
        <taxon>Sphingobacteriaceae</taxon>
        <taxon>Mucilaginibacter</taxon>
    </lineage>
</organism>
<keyword evidence="3" id="KW-1185">Reference proteome</keyword>
<dbReference type="PROSITE" id="PS50005">
    <property type="entry name" value="TPR"/>
    <property type="match status" value="1"/>
</dbReference>
<comment type="caution">
    <text evidence="2">The sequence shown here is derived from an EMBL/GenBank/DDBJ whole genome shotgun (WGS) entry which is preliminary data.</text>
</comment>
<sequence>MLLFFCSVGVTASAQNADSLFNVYTDFNLARFQDESLEAFRLGEVLLPKADKLPEKARVSFYNSLAKLYEDNSQFERALPLYEKVAVARPDYYVVHLALGHIYLRQAEALETKDKAVYTALVNKIIPHLEKVQACDPYDENLTLIKKLYHNINNDAGFATLNTRLKTLKNKCLDILEDH</sequence>
<feature type="repeat" description="TPR" evidence="1">
    <location>
        <begin position="59"/>
        <end position="92"/>
    </location>
</feature>
<reference evidence="3" key="1">
    <citation type="submission" date="2023-07" db="EMBL/GenBank/DDBJ databases">
        <title>Functional and genomic diversity of the sorghum phyllosphere microbiome.</title>
        <authorList>
            <person name="Shade A."/>
        </authorList>
    </citation>
    <scope>NUCLEOTIDE SEQUENCE [LARGE SCALE GENOMIC DNA]</scope>
    <source>
        <strain evidence="3">SORGH_AS_0422</strain>
    </source>
</reference>
<dbReference type="InterPro" id="IPR011990">
    <property type="entry name" value="TPR-like_helical_dom_sf"/>
</dbReference>
<keyword evidence="1" id="KW-0802">TPR repeat</keyword>
<evidence type="ECO:0000313" key="3">
    <source>
        <dbReference type="Proteomes" id="UP001258315"/>
    </source>
</evidence>
<evidence type="ECO:0000256" key="1">
    <source>
        <dbReference type="PROSITE-ProRule" id="PRU00339"/>
    </source>
</evidence>
<protein>
    <submittedName>
        <fullName evidence="2">Tetratricopeptide (TPR) repeat protein</fullName>
    </submittedName>
</protein>
<dbReference type="RefSeq" id="WP_311952032.1">
    <property type="nucleotide sequence ID" value="NZ_JAVLVU010000001.1"/>
</dbReference>
<accession>A0ABU3GYB4</accession>
<gene>
    <name evidence="2" type="ORF">QE417_003663</name>
</gene>
<proteinExistence type="predicted"/>
<dbReference type="Gene3D" id="1.25.40.10">
    <property type="entry name" value="Tetratricopeptide repeat domain"/>
    <property type="match status" value="1"/>
</dbReference>
<dbReference type="InterPro" id="IPR019734">
    <property type="entry name" value="TPR_rpt"/>
</dbReference>
<dbReference type="SUPFAM" id="SSF48452">
    <property type="entry name" value="TPR-like"/>
    <property type="match status" value="1"/>
</dbReference>
<dbReference type="Proteomes" id="UP001258315">
    <property type="component" value="Unassembled WGS sequence"/>
</dbReference>
<evidence type="ECO:0000313" key="2">
    <source>
        <dbReference type="EMBL" id="MDT3404591.1"/>
    </source>
</evidence>